<dbReference type="InterPro" id="IPR011004">
    <property type="entry name" value="Trimer_LpxA-like_sf"/>
</dbReference>
<dbReference type="CDD" id="cd03352">
    <property type="entry name" value="LbH_LpxD"/>
    <property type="match status" value="1"/>
</dbReference>
<evidence type="ECO:0000256" key="4">
    <source>
        <dbReference type="ARBA" id="ARBA00022737"/>
    </source>
</evidence>
<comment type="function">
    <text evidence="7">Catalyzes the N-acylation of UDP-3-O-acylglucosamine using 3-hydroxyacyl-ACP as the acyl donor. Is involved in the biosynthesis of lipid A, a phosphorylated glycolipid that anchors the lipopolysaccharide to the outer membrane of the cell.</text>
</comment>
<comment type="catalytic activity">
    <reaction evidence="7">
        <text>a UDP-3-O-[(3R)-3-hydroxyacyl]-alpha-D-glucosamine + a (3R)-hydroxyacyl-[ACP] = a UDP-2-N,3-O-bis[(3R)-3-hydroxyacyl]-alpha-D-glucosamine + holo-[ACP] + H(+)</text>
        <dbReference type="Rhea" id="RHEA:53836"/>
        <dbReference type="Rhea" id="RHEA-COMP:9685"/>
        <dbReference type="Rhea" id="RHEA-COMP:9945"/>
        <dbReference type="ChEBI" id="CHEBI:15378"/>
        <dbReference type="ChEBI" id="CHEBI:64479"/>
        <dbReference type="ChEBI" id="CHEBI:78827"/>
        <dbReference type="ChEBI" id="CHEBI:137740"/>
        <dbReference type="ChEBI" id="CHEBI:137748"/>
        <dbReference type="EC" id="2.3.1.191"/>
    </reaction>
</comment>
<dbReference type="NCBIfam" id="NF002060">
    <property type="entry name" value="PRK00892.1"/>
    <property type="match status" value="1"/>
</dbReference>
<keyword evidence="6 7" id="KW-0012">Acyltransferase</keyword>
<evidence type="ECO:0000259" key="8">
    <source>
        <dbReference type="Pfam" id="PF04613"/>
    </source>
</evidence>
<accession>A0ABS2WSF6</accession>
<dbReference type="InterPro" id="IPR020573">
    <property type="entry name" value="UDP_GlcNAc_AcTrfase_non-rep"/>
</dbReference>
<keyword evidence="3 7" id="KW-0808">Transferase</keyword>
<dbReference type="GO" id="GO:0103118">
    <property type="term" value="F:UDP-3-O-[(3R)-3-hydroxyacyl]-glucosamine N-acyltransferase activity"/>
    <property type="evidence" value="ECO:0007669"/>
    <property type="project" value="UniProtKB-EC"/>
</dbReference>
<name>A0ABS2WSF6_9BACT</name>
<dbReference type="Pfam" id="PF04613">
    <property type="entry name" value="LpxD"/>
    <property type="match status" value="1"/>
</dbReference>
<dbReference type="InterPro" id="IPR001451">
    <property type="entry name" value="Hexapep"/>
</dbReference>
<reference evidence="9 10" key="2">
    <citation type="submission" date="2021-02" db="EMBL/GenBank/DDBJ databases">
        <title>Sulfurospirillum tamanensis sp. nov.</title>
        <authorList>
            <person name="Frolova A."/>
            <person name="Merkel A."/>
            <person name="Slobodkin A."/>
        </authorList>
    </citation>
    <scope>NUCLEOTIDE SEQUENCE [LARGE SCALE GENOMIC DNA]</scope>
    <source>
        <strain evidence="9 10">T05b</strain>
    </source>
</reference>
<evidence type="ECO:0000256" key="5">
    <source>
        <dbReference type="ARBA" id="ARBA00023098"/>
    </source>
</evidence>
<dbReference type="SUPFAM" id="SSF51161">
    <property type="entry name" value="Trimeric LpxA-like enzymes"/>
    <property type="match status" value="1"/>
</dbReference>
<dbReference type="NCBIfam" id="TIGR01853">
    <property type="entry name" value="lipid_A_lpxD"/>
    <property type="match status" value="1"/>
</dbReference>
<comment type="pathway">
    <text evidence="7">Bacterial outer membrane biogenesis; LPS lipid A biosynthesis.</text>
</comment>
<evidence type="ECO:0000256" key="6">
    <source>
        <dbReference type="ARBA" id="ARBA00023315"/>
    </source>
</evidence>
<evidence type="ECO:0000313" key="10">
    <source>
        <dbReference type="Proteomes" id="UP000703590"/>
    </source>
</evidence>
<comment type="caution">
    <text evidence="9">The sequence shown here is derived from an EMBL/GenBank/DDBJ whole genome shotgun (WGS) entry which is preliminary data.</text>
</comment>
<reference evidence="9 10" key="3">
    <citation type="submission" date="2021-02" db="EMBL/GenBank/DDBJ databases">
        <authorList>
            <person name="Merkel A.Y."/>
        </authorList>
    </citation>
    <scope>NUCLEOTIDE SEQUENCE [LARGE SCALE GENOMIC DNA]</scope>
    <source>
        <strain evidence="9 10">T05b</strain>
    </source>
</reference>
<comment type="subunit">
    <text evidence="7">Homotrimer.</text>
</comment>
<dbReference type="HAMAP" id="MF_00523">
    <property type="entry name" value="LpxD"/>
    <property type="match status" value="1"/>
</dbReference>
<dbReference type="EC" id="2.3.1.191" evidence="7"/>
<keyword evidence="10" id="KW-1185">Reference proteome</keyword>
<evidence type="ECO:0000256" key="7">
    <source>
        <dbReference type="HAMAP-Rule" id="MF_00523"/>
    </source>
</evidence>
<dbReference type="Proteomes" id="UP000703590">
    <property type="component" value="Unassembled WGS sequence"/>
</dbReference>
<keyword evidence="1 7" id="KW-0444">Lipid biosynthesis</keyword>
<keyword evidence="4 7" id="KW-0677">Repeat</keyword>
<dbReference type="Gene3D" id="2.160.10.10">
    <property type="entry name" value="Hexapeptide repeat proteins"/>
    <property type="match status" value="1"/>
</dbReference>
<dbReference type="PANTHER" id="PTHR43378:SF2">
    <property type="entry name" value="UDP-3-O-ACYLGLUCOSAMINE N-ACYLTRANSFERASE 1, MITOCHONDRIAL-RELATED"/>
    <property type="match status" value="1"/>
</dbReference>
<keyword evidence="2 7" id="KW-0441">Lipid A biosynthesis</keyword>
<proteinExistence type="inferred from homology"/>
<sequence>MKLSTLASLLSLEFLGKDKEISRLNTLANALEDELSYLDHSRYLDVLKSTKAGAVLISKEHTNALPGGCSALVTPTPHLSMAYASAYFATPLASTTGEPARVDPCAQIFPHVYIGKGAVIEADVTIMAGAYIGDNAYIGEGSIIHPNAVIYSGSQLGKRCHILANAVIGADGFGYAHTAQGEHIKIYHTGTVVLEDDVEIGACTTVDRAVFGTTRIKRGTKIDNLVQIAHNCELGEGCIIVSQTGISGSTTLGRNVIMGGQSATSGHLKIGDFATIAARGGVTKSLEGGKTYGGFPLVLQKDWLKLQAKISKFFNTNKENK</sequence>
<dbReference type="EMBL" id="JAFHKK010000014">
    <property type="protein sequence ID" value="MBN2964602.1"/>
    <property type="molecule type" value="Genomic_DNA"/>
</dbReference>
<keyword evidence="5 7" id="KW-0443">Lipid metabolism</keyword>
<dbReference type="InterPro" id="IPR007691">
    <property type="entry name" value="LpxD"/>
</dbReference>
<protein>
    <recommendedName>
        <fullName evidence="7">UDP-3-O-acylglucosamine N-acyltransferase</fullName>
        <ecNumber evidence="7">2.3.1.191</ecNumber>
    </recommendedName>
</protein>
<dbReference type="Gene3D" id="3.40.1390.10">
    <property type="entry name" value="MurE/MurF, N-terminal domain"/>
    <property type="match status" value="1"/>
</dbReference>
<reference evidence="10" key="1">
    <citation type="submission" date="2021-02" db="EMBL/GenBank/DDBJ databases">
        <title>Sulfurospirillum tamanensis sp. nov.</title>
        <authorList>
            <person name="Merkel A.Y."/>
        </authorList>
    </citation>
    <scope>NUCLEOTIDE SEQUENCE [LARGE SCALE GENOMIC DNA]</scope>
    <source>
        <strain evidence="10">T05b</strain>
    </source>
</reference>
<organism evidence="9 10">
    <name type="scientific">Sulfurospirillum tamanense</name>
    <dbReference type="NCBI Taxonomy" id="2813362"/>
    <lineage>
        <taxon>Bacteria</taxon>
        <taxon>Pseudomonadati</taxon>
        <taxon>Campylobacterota</taxon>
        <taxon>Epsilonproteobacteria</taxon>
        <taxon>Campylobacterales</taxon>
        <taxon>Sulfurospirillaceae</taxon>
        <taxon>Sulfurospirillum</taxon>
    </lineage>
</organism>
<comment type="similarity">
    <text evidence="7">Belongs to the transferase hexapeptide repeat family. LpxD subfamily.</text>
</comment>
<dbReference type="RefSeq" id="WP_205459152.1">
    <property type="nucleotide sequence ID" value="NZ_JAFHKK010000014.1"/>
</dbReference>
<feature type="active site" description="Proton acceptor" evidence="7">
    <location>
        <position position="230"/>
    </location>
</feature>
<feature type="domain" description="UDP-3-O-[3-hydroxymyristoyl] glucosamine N-acyltransferase non-repeat region" evidence="8">
    <location>
        <begin position="19"/>
        <end position="86"/>
    </location>
</feature>
<evidence type="ECO:0000313" key="9">
    <source>
        <dbReference type="EMBL" id="MBN2964602.1"/>
    </source>
</evidence>
<dbReference type="PANTHER" id="PTHR43378">
    <property type="entry name" value="UDP-3-O-ACYLGLUCOSAMINE N-ACYLTRANSFERASE"/>
    <property type="match status" value="1"/>
</dbReference>
<dbReference type="Pfam" id="PF00132">
    <property type="entry name" value="Hexapep"/>
    <property type="match status" value="2"/>
</dbReference>
<evidence type="ECO:0000256" key="2">
    <source>
        <dbReference type="ARBA" id="ARBA00022556"/>
    </source>
</evidence>
<evidence type="ECO:0000256" key="3">
    <source>
        <dbReference type="ARBA" id="ARBA00022679"/>
    </source>
</evidence>
<evidence type="ECO:0000256" key="1">
    <source>
        <dbReference type="ARBA" id="ARBA00022516"/>
    </source>
</evidence>
<gene>
    <name evidence="7 9" type="primary">lpxD</name>
    <name evidence="9" type="ORF">JWV37_07410</name>
</gene>